<feature type="transmembrane region" description="Helical" evidence="1">
    <location>
        <begin position="92"/>
        <end position="111"/>
    </location>
</feature>
<reference evidence="2 3" key="1">
    <citation type="submission" date="2019-02" db="EMBL/GenBank/DDBJ databases">
        <title>Genomic Encyclopedia of Type Strains, Phase IV (KMG-IV): sequencing the most valuable type-strain genomes for metagenomic binning, comparative biology and taxonomic classification.</title>
        <authorList>
            <person name="Goeker M."/>
        </authorList>
    </citation>
    <scope>NUCLEOTIDE SEQUENCE [LARGE SCALE GENOMIC DNA]</scope>
    <source>
        <strain evidence="2 3">DSM 43045</strain>
    </source>
</reference>
<name>A0A4Q7MCU5_9MICO</name>
<keyword evidence="3" id="KW-1185">Reference proteome</keyword>
<protein>
    <recommendedName>
        <fullName evidence="4">Queuosine precursor transporter</fullName>
    </recommendedName>
</protein>
<dbReference type="Proteomes" id="UP000293289">
    <property type="component" value="Unassembled WGS sequence"/>
</dbReference>
<gene>
    <name evidence="2" type="ORF">EV187_2919</name>
</gene>
<keyword evidence="1" id="KW-0812">Transmembrane</keyword>
<accession>A0A4Q7MCU5</accession>
<proteinExistence type="predicted"/>
<feature type="transmembrane region" description="Helical" evidence="1">
    <location>
        <begin position="12"/>
        <end position="31"/>
    </location>
</feature>
<keyword evidence="1" id="KW-1133">Transmembrane helix</keyword>
<dbReference type="EMBL" id="SGWY01000003">
    <property type="protein sequence ID" value="RZS64532.1"/>
    <property type="molecule type" value="Genomic_DNA"/>
</dbReference>
<keyword evidence="1" id="KW-0472">Membrane</keyword>
<feature type="transmembrane region" description="Helical" evidence="1">
    <location>
        <begin position="158"/>
        <end position="176"/>
    </location>
</feature>
<sequence>MNAKVYDRRNVFRGAIALAVYIGAIVAANILSANFGLVPVGFGLVVSAGTYAAGFALLSRDFVHTYLGVRGVLLGMAVGLALSWFLATPALALASAVAFLVAEVADMLVFLWARPRGFVRAALISNCVSAPVDTVLFLWIAGFPLTFESIVGQMVGKILWATIVPLAIYVGVRALRRARNERMANREPTPTGGLIE</sequence>
<dbReference type="InterPro" id="IPR003744">
    <property type="entry name" value="YhhQ"/>
</dbReference>
<evidence type="ECO:0000313" key="2">
    <source>
        <dbReference type="EMBL" id="RZS64532.1"/>
    </source>
</evidence>
<dbReference type="Pfam" id="PF02592">
    <property type="entry name" value="Vut_1"/>
    <property type="match status" value="1"/>
</dbReference>
<feature type="transmembrane region" description="Helical" evidence="1">
    <location>
        <begin position="123"/>
        <end position="146"/>
    </location>
</feature>
<evidence type="ECO:0008006" key="4">
    <source>
        <dbReference type="Google" id="ProtNLM"/>
    </source>
</evidence>
<dbReference type="AlphaFoldDB" id="A0A4Q7MCU5"/>
<evidence type="ECO:0000313" key="3">
    <source>
        <dbReference type="Proteomes" id="UP000293289"/>
    </source>
</evidence>
<feature type="transmembrane region" description="Helical" evidence="1">
    <location>
        <begin position="37"/>
        <end position="58"/>
    </location>
</feature>
<comment type="caution">
    <text evidence="2">The sequence shown here is derived from an EMBL/GenBank/DDBJ whole genome shotgun (WGS) entry which is preliminary data.</text>
</comment>
<evidence type="ECO:0000256" key="1">
    <source>
        <dbReference type="SAM" id="Phobius"/>
    </source>
</evidence>
<feature type="transmembrane region" description="Helical" evidence="1">
    <location>
        <begin position="65"/>
        <end position="86"/>
    </location>
</feature>
<dbReference type="RefSeq" id="WP_207221849.1">
    <property type="nucleotide sequence ID" value="NZ_SGWY01000003.1"/>
</dbReference>
<organism evidence="2 3">
    <name type="scientific">Agromyces ramosus</name>
    <dbReference type="NCBI Taxonomy" id="33879"/>
    <lineage>
        <taxon>Bacteria</taxon>
        <taxon>Bacillati</taxon>
        <taxon>Actinomycetota</taxon>
        <taxon>Actinomycetes</taxon>
        <taxon>Micrococcales</taxon>
        <taxon>Microbacteriaceae</taxon>
        <taxon>Agromyces</taxon>
    </lineage>
</organism>